<feature type="compositionally biased region" description="Basic and acidic residues" evidence="1">
    <location>
        <begin position="25"/>
        <end position="43"/>
    </location>
</feature>
<name>A0A8S5MFN1_9CAUD</name>
<organism evidence="3">
    <name type="scientific">Siphoviridae sp. ctGFb30</name>
    <dbReference type="NCBI Taxonomy" id="2826219"/>
    <lineage>
        <taxon>Viruses</taxon>
        <taxon>Duplodnaviria</taxon>
        <taxon>Heunggongvirae</taxon>
        <taxon>Uroviricota</taxon>
        <taxon>Caudoviricetes</taxon>
    </lineage>
</organism>
<evidence type="ECO:0000313" key="3">
    <source>
        <dbReference type="EMBL" id="DAD81012.1"/>
    </source>
</evidence>
<protein>
    <recommendedName>
        <fullName evidence="2">Replication-associated protein ORF2/G2P domain-containing protein</fullName>
    </recommendedName>
</protein>
<accession>A0A8S5MFN1</accession>
<feature type="region of interest" description="Disordered" evidence="1">
    <location>
        <begin position="21"/>
        <end position="43"/>
    </location>
</feature>
<dbReference type="Pfam" id="PF23343">
    <property type="entry name" value="REP_ORF2-G2P"/>
    <property type="match status" value="1"/>
</dbReference>
<proteinExistence type="predicted"/>
<dbReference type="InterPro" id="IPR056906">
    <property type="entry name" value="ORF2/G2P_dom"/>
</dbReference>
<dbReference type="EMBL" id="BK014893">
    <property type="protein sequence ID" value="DAD81012.1"/>
    <property type="molecule type" value="Genomic_DNA"/>
</dbReference>
<evidence type="ECO:0000259" key="2">
    <source>
        <dbReference type="Pfam" id="PF23343"/>
    </source>
</evidence>
<evidence type="ECO:0000256" key="1">
    <source>
        <dbReference type="SAM" id="MobiDB-lite"/>
    </source>
</evidence>
<sequence>MPYVHRTVVCGETVEHRKMYSSRVHSKEIKPRKRSSERETSKCQERINERVAEEHLRWLINCNYHYGDFHLVLHYWCKHVTLEQAERDRAAFLREVRKAYAKAGKRLKYIAVLETKHMTNVHHHILLPRFDAQIIAAAWTKVTNGAGSISFQMLDDRKNHAKLASYLIKESRSTMRRCREQGIRRRRYTCSAGMAKPEIRYQVAKAETWRKEPKARRGMHLYRFDDGSEYKSGWHELSGWPWQEYYEIKDTA</sequence>
<feature type="domain" description="Replication-associated protein ORF2/G2P" evidence="2">
    <location>
        <begin position="83"/>
        <end position="169"/>
    </location>
</feature>
<reference evidence="3" key="1">
    <citation type="journal article" date="2021" name="Proc. Natl. Acad. Sci. U.S.A.">
        <title>A Catalog of Tens of Thousands of Viruses from Human Metagenomes Reveals Hidden Associations with Chronic Diseases.</title>
        <authorList>
            <person name="Tisza M.J."/>
            <person name="Buck C.B."/>
        </authorList>
    </citation>
    <scope>NUCLEOTIDE SEQUENCE</scope>
    <source>
        <strain evidence="3">CtGFb30</strain>
    </source>
</reference>